<dbReference type="RefSeq" id="WP_104977324.1">
    <property type="nucleotide sequence ID" value="NZ_CP012673.1"/>
</dbReference>
<protein>
    <recommendedName>
        <fullName evidence="4">Secreted protein</fullName>
    </recommendedName>
</protein>
<name>A0A2L0EJ78_SORCE</name>
<gene>
    <name evidence="2" type="ORF">SOCE26_007280</name>
</gene>
<dbReference type="Proteomes" id="UP000238348">
    <property type="component" value="Chromosome"/>
</dbReference>
<reference evidence="2 3" key="1">
    <citation type="submission" date="2015-09" db="EMBL/GenBank/DDBJ databases">
        <title>Sorangium comparison.</title>
        <authorList>
            <person name="Zaburannyi N."/>
            <person name="Bunk B."/>
            <person name="Overmann J."/>
            <person name="Mueller R."/>
        </authorList>
    </citation>
    <scope>NUCLEOTIDE SEQUENCE [LARGE SCALE GENOMIC DNA]</scope>
    <source>
        <strain evidence="2 3">So ce26</strain>
    </source>
</reference>
<accession>A0A2L0EJ78</accession>
<dbReference type="AlphaFoldDB" id="A0A2L0EJ78"/>
<organism evidence="2 3">
    <name type="scientific">Sorangium cellulosum</name>
    <name type="common">Polyangium cellulosum</name>
    <dbReference type="NCBI Taxonomy" id="56"/>
    <lineage>
        <taxon>Bacteria</taxon>
        <taxon>Pseudomonadati</taxon>
        <taxon>Myxococcota</taxon>
        <taxon>Polyangia</taxon>
        <taxon>Polyangiales</taxon>
        <taxon>Polyangiaceae</taxon>
        <taxon>Sorangium</taxon>
    </lineage>
</organism>
<dbReference type="EMBL" id="CP012673">
    <property type="protein sequence ID" value="AUX39339.1"/>
    <property type="molecule type" value="Genomic_DNA"/>
</dbReference>
<evidence type="ECO:0000313" key="2">
    <source>
        <dbReference type="EMBL" id="AUX39339.1"/>
    </source>
</evidence>
<evidence type="ECO:0008006" key="4">
    <source>
        <dbReference type="Google" id="ProtNLM"/>
    </source>
</evidence>
<proteinExistence type="predicted"/>
<evidence type="ECO:0000313" key="3">
    <source>
        <dbReference type="Proteomes" id="UP000238348"/>
    </source>
</evidence>
<evidence type="ECO:0000256" key="1">
    <source>
        <dbReference type="SAM" id="SignalP"/>
    </source>
</evidence>
<keyword evidence="1" id="KW-0732">Signal</keyword>
<sequence>MSSHGASVAALFGVCVFAFGCAAMPVEGDEEQVMSAQEAWVTTNGDSPTFFWKPSTQQALRRLALFPLVSNGKLAPTPLLDTAEGRGLLHYVVGCALPSGTTVSTLMPGVTFQGSVGLAPAWKTMSLAPTSSQRWVTSCLLQTLNGLDAHVPIRMLGSHVGLKDASPADALTYTIPDATMFGNIFNPAGVEVYACVDAGVKDACGAGWSVFADLRICDSSDDCGITLLGVCRDVVNNHCWLNSAGKPVCRTPGGTLYTEVISTFLDETGFSEHYPTCGGPLG</sequence>
<feature type="chain" id="PRO_5014862649" description="Secreted protein" evidence="1">
    <location>
        <begin position="23"/>
        <end position="282"/>
    </location>
</feature>
<dbReference type="OrthoDB" id="5505482at2"/>
<feature type="signal peptide" evidence="1">
    <location>
        <begin position="1"/>
        <end position="22"/>
    </location>
</feature>